<proteinExistence type="predicted"/>
<dbReference type="Proteomes" id="UP001266305">
    <property type="component" value="Unassembled WGS sequence"/>
</dbReference>
<evidence type="ECO:0000313" key="1">
    <source>
        <dbReference type="EMBL" id="KAK2105534.1"/>
    </source>
</evidence>
<dbReference type="EMBL" id="JASSZA010000007">
    <property type="protein sequence ID" value="KAK2105534.1"/>
    <property type="molecule type" value="Genomic_DNA"/>
</dbReference>
<comment type="caution">
    <text evidence="1">The sequence shown here is derived from an EMBL/GenBank/DDBJ whole genome shotgun (WGS) entry which is preliminary data.</text>
</comment>
<organism evidence="1 2">
    <name type="scientific">Saguinus oedipus</name>
    <name type="common">Cotton-top tamarin</name>
    <name type="synonym">Oedipomidas oedipus</name>
    <dbReference type="NCBI Taxonomy" id="9490"/>
    <lineage>
        <taxon>Eukaryota</taxon>
        <taxon>Metazoa</taxon>
        <taxon>Chordata</taxon>
        <taxon>Craniata</taxon>
        <taxon>Vertebrata</taxon>
        <taxon>Euteleostomi</taxon>
        <taxon>Mammalia</taxon>
        <taxon>Eutheria</taxon>
        <taxon>Euarchontoglires</taxon>
        <taxon>Primates</taxon>
        <taxon>Haplorrhini</taxon>
        <taxon>Platyrrhini</taxon>
        <taxon>Cebidae</taxon>
        <taxon>Callitrichinae</taxon>
        <taxon>Saguinus</taxon>
    </lineage>
</organism>
<gene>
    <name evidence="1" type="ORF">P7K49_015048</name>
</gene>
<keyword evidence="2" id="KW-1185">Reference proteome</keyword>
<accession>A0ABQ9V9D2</accession>
<reference evidence="1 2" key="1">
    <citation type="submission" date="2023-05" db="EMBL/GenBank/DDBJ databases">
        <title>B98-5 Cell Line De Novo Hybrid Assembly: An Optical Mapping Approach.</title>
        <authorList>
            <person name="Kananen K."/>
            <person name="Auerbach J.A."/>
            <person name="Kautto E."/>
            <person name="Blachly J.S."/>
        </authorList>
    </citation>
    <scope>NUCLEOTIDE SEQUENCE [LARGE SCALE GENOMIC DNA]</scope>
    <source>
        <strain evidence="1">B95-8</strain>
        <tissue evidence="1">Cell line</tissue>
    </source>
</reference>
<protein>
    <submittedName>
        <fullName evidence="1">Uncharacterized protein</fullName>
    </submittedName>
</protein>
<sequence>MKNMSVLVANAALSPAPAKAFKEKPEEVSVKKLGMSAQDRTCCFLPVLLIQDRWWAWDWLNKPVGVPKSQPVYMAEIIEKVLLFVQQALQIGQKHAFVKDTQAPALPRKVKEKAKDGTPFAISSSVQREGARFALPVFTREKHDDKAKKTKTIALFPISYQVAGRSGKDFTKQPETPPKAVCRKGTWWLKEQKNGKEGISSYYGTTSSKRHPQLAILDGSASFDESPTLLLSPLLATSCNTHKTHNGCSWTGPGPYWFQLHHCCGLKSRHGSTQHISKVSGKRARIVSGAVVTVGQTRPESLAKDFTRTATSSDLRLCDTLGNQQIQGLARPEQDPEALPLDLTIPVSWPQKFVLVQAIFHTE</sequence>
<name>A0ABQ9V9D2_SAGOE</name>
<evidence type="ECO:0000313" key="2">
    <source>
        <dbReference type="Proteomes" id="UP001266305"/>
    </source>
</evidence>